<comment type="caution">
    <text evidence="1">The sequence shown here is derived from an EMBL/GenBank/DDBJ whole genome shotgun (WGS) entry which is preliminary data.</text>
</comment>
<accession>A0A8J4QC49</accession>
<evidence type="ECO:0000313" key="1">
    <source>
        <dbReference type="EMBL" id="KAF3947643.1"/>
    </source>
</evidence>
<sequence>MPTPLRFFPPKVSPKILIGEITELSPKSKIRVHADHAGVSVQLGPWKVLTTLPPGISLASASNNLWIVIMRFRQVELALELIFEAVRALLRIVVLFQQLIRDLHQIISMAHDGFQQDVSVLQLIDDVVRSLFSLVDQLQQLIHTCRGIWSIWTARQLAAVANEHQNEVPPTNTEADAANGQNDVMMSEELNI</sequence>
<keyword evidence="2" id="KW-1185">Reference proteome</keyword>
<organism evidence="1 2">
    <name type="scientific">Castanea mollissima</name>
    <name type="common">Chinese chestnut</name>
    <dbReference type="NCBI Taxonomy" id="60419"/>
    <lineage>
        <taxon>Eukaryota</taxon>
        <taxon>Viridiplantae</taxon>
        <taxon>Streptophyta</taxon>
        <taxon>Embryophyta</taxon>
        <taxon>Tracheophyta</taxon>
        <taxon>Spermatophyta</taxon>
        <taxon>Magnoliopsida</taxon>
        <taxon>eudicotyledons</taxon>
        <taxon>Gunneridae</taxon>
        <taxon>Pentapetalae</taxon>
        <taxon>rosids</taxon>
        <taxon>fabids</taxon>
        <taxon>Fagales</taxon>
        <taxon>Fagaceae</taxon>
        <taxon>Castanea</taxon>
    </lineage>
</organism>
<proteinExistence type="predicted"/>
<evidence type="ECO:0000313" key="2">
    <source>
        <dbReference type="Proteomes" id="UP000737018"/>
    </source>
</evidence>
<reference evidence="1" key="1">
    <citation type="submission" date="2020-03" db="EMBL/GenBank/DDBJ databases">
        <title>Castanea mollissima Vanexum genome sequencing.</title>
        <authorList>
            <person name="Staton M."/>
        </authorList>
    </citation>
    <scope>NUCLEOTIDE SEQUENCE</scope>
    <source>
        <tissue evidence="1">Leaf</tissue>
    </source>
</reference>
<name>A0A8J4QC49_9ROSI</name>
<dbReference type="Proteomes" id="UP000737018">
    <property type="component" value="Unassembled WGS sequence"/>
</dbReference>
<protein>
    <submittedName>
        <fullName evidence="1">Uncharacterized protein</fullName>
    </submittedName>
</protein>
<dbReference type="EMBL" id="JRKL02007542">
    <property type="protein sequence ID" value="KAF3947643.1"/>
    <property type="molecule type" value="Genomic_DNA"/>
</dbReference>
<dbReference type="OrthoDB" id="10521939at2759"/>
<dbReference type="AlphaFoldDB" id="A0A8J4QC49"/>
<gene>
    <name evidence="1" type="ORF">CMV_026250</name>
</gene>